<sequence>MWYAALQQCLSCPCIKSLRCVNMTSMVFVNVVDTVNRTGVQYAEWDSASGPLESGGASGRANIFDQCVVNREGAETAHPSQQPNIEAPCNTRPSHHLLGIARPSSFLTALPSVFCSPPACG</sequence>
<dbReference type="EMBL" id="JAHRIQ010099460">
    <property type="protein sequence ID" value="MEQ2253738.1"/>
    <property type="molecule type" value="Genomic_DNA"/>
</dbReference>
<evidence type="ECO:0000313" key="1">
    <source>
        <dbReference type="EMBL" id="MEQ2253738.1"/>
    </source>
</evidence>
<name>A0ABV0VBN1_9TELE</name>
<gene>
    <name evidence="1" type="ORF">ILYODFUR_035491</name>
</gene>
<organism evidence="1 2">
    <name type="scientific">Ilyodon furcidens</name>
    <name type="common">goldbreast splitfin</name>
    <dbReference type="NCBI Taxonomy" id="33524"/>
    <lineage>
        <taxon>Eukaryota</taxon>
        <taxon>Metazoa</taxon>
        <taxon>Chordata</taxon>
        <taxon>Craniata</taxon>
        <taxon>Vertebrata</taxon>
        <taxon>Euteleostomi</taxon>
        <taxon>Actinopterygii</taxon>
        <taxon>Neopterygii</taxon>
        <taxon>Teleostei</taxon>
        <taxon>Neoteleostei</taxon>
        <taxon>Acanthomorphata</taxon>
        <taxon>Ovalentaria</taxon>
        <taxon>Atherinomorphae</taxon>
        <taxon>Cyprinodontiformes</taxon>
        <taxon>Goodeidae</taxon>
        <taxon>Ilyodon</taxon>
    </lineage>
</organism>
<dbReference type="Proteomes" id="UP001482620">
    <property type="component" value="Unassembled WGS sequence"/>
</dbReference>
<comment type="caution">
    <text evidence="1">The sequence shown here is derived from an EMBL/GenBank/DDBJ whole genome shotgun (WGS) entry which is preliminary data.</text>
</comment>
<evidence type="ECO:0000313" key="2">
    <source>
        <dbReference type="Proteomes" id="UP001482620"/>
    </source>
</evidence>
<protein>
    <submittedName>
        <fullName evidence="1">Uncharacterized protein</fullName>
    </submittedName>
</protein>
<proteinExistence type="predicted"/>
<accession>A0ABV0VBN1</accession>
<keyword evidence="2" id="KW-1185">Reference proteome</keyword>
<reference evidence="1 2" key="1">
    <citation type="submission" date="2021-06" db="EMBL/GenBank/DDBJ databases">
        <authorList>
            <person name="Palmer J.M."/>
        </authorList>
    </citation>
    <scope>NUCLEOTIDE SEQUENCE [LARGE SCALE GENOMIC DNA]</scope>
    <source>
        <strain evidence="2">if_2019</strain>
        <tissue evidence="1">Muscle</tissue>
    </source>
</reference>